<gene>
    <name evidence="2" type="ORF">FC057_20080</name>
</gene>
<organism evidence="2 3">
    <name type="scientific">Vibrio tasmaniensis</name>
    <dbReference type="NCBI Taxonomy" id="212663"/>
    <lineage>
        <taxon>Bacteria</taxon>
        <taxon>Pseudomonadati</taxon>
        <taxon>Pseudomonadota</taxon>
        <taxon>Gammaproteobacteria</taxon>
        <taxon>Vibrionales</taxon>
        <taxon>Vibrionaceae</taxon>
        <taxon>Vibrio</taxon>
    </lineage>
</organism>
<evidence type="ECO:0000313" key="3">
    <source>
        <dbReference type="Proteomes" id="UP000308018"/>
    </source>
</evidence>
<keyword evidence="1" id="KW-0812">Transmembrane</keyword>
<keyword evidence="1" id="KW-1133">Transmembrane helix</keyword>
<feature type="transmembrane region" description="Helical" evidence="1">
    <location>
        <begin position="43"/>
        <end position="68"/>
    </location>
</feature>
<dbReference type="RefSeq" id="WP_102257487.1">
    <property type="nucleotide sequence ID" value="NZ_MDBP01000025.1"/>
</dbReference>
<accession>A0AB38NKU0</accession>
<comment type="caution">
    <text evidence="2">The sequence shown here is derived from an EMBL/GenBank/DDBJ whole genome shotgun (WGS) entry which is preliminary data.</text>
</comment>
<evidence type="ECO:0000313" key="2">
    <source>
        <dbReference type="EMBL" id="TKG29174.1"/>
    </source>
</evidence>
<dbReference type="EMBL" id="SYVV01000036">
    <property type="protein sequence ID" value="TKG29174.1"/>
    <property type="molecule type" value="Genomic_DNA"/>
</dbReference>
<keyword evidence="1" id="KW-0472">Membrane</keyword>
<evidence type="ECO:0008006" key="4">
    <source>
        <dbReference type="Google" id="ProtNLM"/>
    </source>
</evidence>
<proteinExistence type="predicted"/>
<name>A0AB38NKU0_9VIBR</name>
<dbReference type="AlphaFoldDB" id="A0AB38NKU0"/>
<evidence type="ECO:0000256" key="1">
    <source>
        <dbReference type="SAM" id="Phobius"/>
    </source>
</evidence>
<sequence length="281" mass="32522">MLNTPIRAGTILKCYVTVSIGGTVEKIKVFWRKFRALWSTENLIRLINIISAASFVAYVFGMFIFPVWKSAGDWNYIHRVWYSWQALNVGMLAFASSLIAFNISRYNANKQTEREFIASKSFLPQALSLLCNYLETSSKVVIEAADRSRDRKKRAKVFASVAPVLPDYHVVVFKDCIKHAPPEVGKYLSKILRLLQIHHSRMETMPSEAGTNYPYYKSCLYSLAELQFLVNGLFDFARDESDFEVAVYKWEQFASIYRLYKMDLDNYPKLEEFTKSLIEKS</sequence>
<protein>
    <recommendedName>
        <fullName evidence="4">DUF4760 domain-containing protein</fullName>
    </recommendedName>
</protein>
<dbReference type="Proteomes" id="UP000308018">
    <property type="component" value="Unassembled WGS sequence"/>
</dbReference>
<feature type="transmembrane region" description="Helical" evidence="1">
    <location>
        <begin position="80"/>
        <end position="101"/>
    </location>
</feature>
<reference evidence="2 3" key="1">
    <citation type="submission" date="2019-04" db="EMBL/GenBank/DDBJ databases">
        <title>A reverse ecology approach based on a biological definition of microbial populations.</title>
        <authorList>
            <person name="Arevalo P."/>
            <person name="Vaninsberghe D."/>
            <person name="Elsherbini J."/>
            <person name="Gore J."/>
            <person name="Polz M."/>
        </authorList>
    </citation>
    <scope>NUCLEOTIDE SEQUENCE [LARGE SCALE GENOMIC DNA]</scope>
    <source>
        <strain evidence="2 3">10N.222.45.A8</strain>
    </source>
</reference>